<proteinExistence type="predicted"/>
<dbReference type="EMBL" id="MN740629">
    <property type="protein sequence ID" value="QHS79315.1"/>
    <property type="molecule type" value="Genomic_DNA"/>
</dbReference>
<accession>A0A6C0AIX7</accession>
<evidence type="ECO:0000313" key="1">
    <source>
        <dbReference type="EMBL" id="QHS79315.1"/>
    </source>
</evidence>
<reference evidence="1" key="1">
    <citation type="journal article" date="2020" name="Nature">
        <title>Giant virus diversity and host interactions through global metagenomics.</title>
        <authorList>
            <person name="Schulz F."/>
            <person name="Roux S."/>
            <person name="Paez-Espino D."/>
            <person name="Jungbluth S."/>
            <person name="Walsh D.A."/>
            <person name="Denef V.J."/>
            <person name="McMahon K.D."/>
            <person name="Konstantinidis K.T."/>
            <person name="Eloe-Fadrosh E.A."/>
            <person name="Kyrpides N.C."/>
            <person name="Woyke T."/>
        </authorList>
    </citation>
    <scope>NUCLEOTIDE SEQUENCE</scope>
    <source>
        <strain evidence="1">GVMAG-S-1035118-87</strain>
    </source>
</reference>
<sequence length="108" mass="12870">MNQFRFAINLYRIPLDVRPKHRFRKEYNEALDLLNVRGHWLYLYDSLDGPNGEQVCEALKAWMEAYQAKKDGDRDAISDEKRLKRHLHLLIYDEFAEGEHGYVSDDDL</sequence>
<protein>
    <submittedName>
        <fullName evidence="1">Uncharacterized protein</fullName>
    </submittedName>
</protein>
<organism evidence="1">
    <name type="scientific">viral metagenome</name>
    <dbReference type="NCBI Taxonomy" id="1070528"/>
    <lineage>
        <taxon>unclassified sequences</taxon>
        <taxon>metagenomes</taxon>
        <taxon>organismal metagenomes</taxon>
    </lineage>
</organism>
<name>A0A6C0AIX7_9ZZZZ</name>
<dbReference type="AlphaFoldDB" id="A0A6C0AIX7"/>